<dbReference type="EMBL" id="VFQE01000001">
    <property type="protein sequence ID" value="TQN42541.1"/>
    <property type="molecule type" value="Genomic_DNA"/>
</dbReference>
<sequence>MQESCQPCLMPYVLTVDQKASRRKPDRVADALRDLNAAVPALLAFERTAGDEFQGVLAEPDEVVDVVLRLVRAGEWSIGVGAGPVQTPLPATTRAGAGPAFLCARRAVDAAKQRPARLAVRGAVPADAGDAQAVLSALAVVVDRRSEQAWDAIGLVSSGRTQAEAAAVLGISRQAVGQRLAAGLWDLERDLRPTAARLLTRAAG</sequence>
<evidence type="ECO:0008006" key="3">
    <source>
        <dbReference type="Google" id="ProtNLM"/>
    </source>
</evidence>
<evidence type="ECO:0000313" key="1">
    <source>
        <dbReference type="EMBL" id="TQN42541.1"/>
    </source>
</evidence>
<accession>A0A543PEP8</accession>
<reference evidence="1 2" key="1">
    <citation type="submission" date="2019-06" db="EMBL/GenBank/DDBJ databases">
        <title>Sequencing the genomes of 1000 actinobacteria strains.</title>
        <authorList>
            <person name="Klenk H.-P."/>
        </authorList>
    </citation>
    <scope>NUCLEOTIDE SEQUENCE [LARGE SCALE GENOMIC DNA]</scope>
    <source>
        <strain evidence="1 2">DSM 46837</strain>
    </source>
</reference>
<dbReference type="SUPFAM" id="SSF88659">
    <property type="entry name" value="Sigma3 and sigma4 domains of RNA polymerase sigma factors"/>
    <property type="match status" value="1"/>
</dbReference>
<gene>
    <name evidence="1" type="ORF">FHU33_1945</name>
</gene>
<comment type="caution">
    <text evidence="1">The sequence shown here is derived from an EMBL/GenBank/DDBJ whole genome shotgun (WGS) entry which is preliminary data.</text>
</comment>
<dbReference type="Proteomes" id="UP000319865">
    <property type="component" value="Unassembled WGS sequence"/>
</dbReference>
<name>A0A543PEP8_9ACTN</name>
<keyword evidence="2" id="KW-1185">Reference proteome</keyword>
<dbReference type="InterPro" id="IPR013324">
    <property type="entry name" value="RNA_pol_sigma_r3/r4-like"/>
</dbReference>
<organism evidence="1 2">
    <name type="scientific">Blastococcus colisei</name>
    <dbReference type="NCBI Taxonomy" id="1564162"/>
    <lineage>
        <taxon>Bacteria</taxon>
        <taxon>Bacillati</taxon>
        <taxon>Actinomycetota</taxon>
        <taxon>Actinomycetes</taxon>
        <taxon>Geodermatophilales</taxon>
        <taxon>Geodermatophilaceae</taxon>
        <taxon>Blastococcus</taxon>
    </lineage>
</organism>
<proteinExistence type="predicted"/>
<protein>
    <recommendedName>
        <fullName evidence="3">SatD family protein</fullName>
    </recommendedName>
</protein>
<dbReference type="AlphaFoldDB" id="A0A543PEP8"/>
<evidence type="ECO:0000313" key="2">
    <source>
        <dbReference type="Proteomes" id="UP000319865"/>
    </source>
</evidence>